<dbReference type="InterPro" id="IPR018640">
    <property type="entry name" value="DUF2063"/>
</dbReference>
<sequence length="258" mass="28111">MTLIDLQRDMRAWLAREDDAAATRLGGEDAAPGLRVHRNNFRASLAACLEESFARTRDWIGDEAFARAVAAHILRVPPSSWTLDAYPRDFPPTLALLYPGDPEVAELAWIDFALGEAFVGPDAAALTAADITEVDWDAAVLHFTPTLDLRDLTTNATAIWSALAEGVEPPGVAYLPEQGAILVWREAETAHFRAIDQIERQALLAARAGLSFADLCAELVDRFGQEDGTSRAGEMLGQWLADRLIVAISHSDDDAPHQ</sequence>
<protein>
    <recommendedName>
        <fullName evidence="1">Putative DNA-binding domain-containing protein</fullName>
    </recommendedName>
</protein>
<organism evidence="2 3">
    <name type="scientific">Sphingomonas leidyi</name>
    <dbReference type="NCBI Taxonomy" id="68569"/>
    <lineage>
        <taxon>Bacteria</taxon>
        <taxon>Pseudomonadati</taxon>
        <taxon>Pseudomonadota</taxon>
        <taxon>Alphaproteobacteria</taxon>
        <taxon>Sphingomonadales</taxon>
        <taxon>Sphingomonadaceae</taxon>
        <taxon>Sphingomonas</taxon>
    </lineage>
</organism>
<reference evidence="2 3" key="1">
    <citation type="submission" date="2020-03" db="EMBL/GenBank/DDBJ databases">
        <title>Genomic Encyclopedia of Type Strains, Phase IV (KMG-IV): sequencing the most valuable type-strain genomes for metagenomic binning, comparative biology and taxonomic classification.</title>
        <authorList>
            <person name="Goeker M."/>
        </authorList>
    </citation>
    <scope>NUCLEOTIDE SEQUENCE [LARGE SCALE GENOMIC DNA]</scope>
    <source>
        <strain evidence="2 3">DSM 4733</strain>
    </source>
</reference>
<dbReference type="AlphaFoldDB" id="A0A7X5UZW3"/>
<dbReference type="EMBL" id="JAASQV010000002">
    <property type="protein sequence ID" value="NIJ65319.1"/>
    <property type="molecule type" value="Genomic_DNA"/>
</dbReference>
<accession>A0A7X5UZW3</accession>
<evidence type="ECO:0000259" key="1">
    <source>
        <dbReference type="Pfam" id="PF09836"/>
    </source>
</evidence>
<name>A0A7X5UZW3_9SPHN</name>
<dbReference type="Proteomes" id="UP000564677">
    <property type="component" value="Unassembled WGS sequence"/>
</dbReference>
<feature type="domain" description="Putative DNA-binding" evidence="1">
    <location>
        <begin position="6"/>
        <end position="91"/>
    </location>
</feature>
<dbReference type="Pfam" id="PF09836">
    <property type="entry name" value="DUF2063"/>
    <property type="match status" value="1"/>
</dbReference>
<keyword evidence="3" id="KW-1185">Reference proteome</keyword>
<gene>
    <name evidence="2" type="ORF">FHR20_002281</name>
</gene>
<comment type="caution">
    <text evidence="2">The sequence shown here is derived from an EMBL/GenBank/DDBJ whole genome shotgun (WGS) entry which is preliminary data.</text>
</comment>
<dbReference type="RefSeq" id="WP_167299731.1">
    <property type="nucleotide sequence ID" value="NZ_JAASQV010000002.1"/>
</dbReference>
<evidence type="ECO:0000313" key="3">
    <source>
        <dbReference type="Proteomes" id="UP000564677"/>
    </source>
</evidence>
<proteinExistence type="predicted"/>
<evidence type="ECO:0000313" key="2">
    <source>
        <dbReference type="EMBL" id="NIJ65319.1"/>
    </source>
</evidence>